<keyword evidence="3" id="KW-0411">Iron-sulfur</keyword>
<dbReference type="InterPro" id="IPR004480">
    <property type="entry name" value="Monothiol_GRX-rel"/>
</dbReference>
<evidence type="ECO:0000256" key="3">
    <source>
        <dbReference type="ARBA" id="ARBA00023014"/>
    </source>
</evidence>
<dbReference type="SUPFAM" id="SSF52833">
    <property type="entry name" value="Thioredoxin-like"/>
    <property type="match status" value="2"/>
</dbReference>
<dbReference type="Gene3D" id="3.40.30.10">
    <property type="entry name" value="Glutaredoxin"/>
    <property type="match status" value="2"/>
</dbReference>
<dbReference type="CDD" id="cd03028">
    <property type="entry name" value="GRX_PICOT_like"/>
    <property type="match status" value="1"/>
</dbReference>
<dbReference type="Proteomes" id="UP000035682">
    <property type="component" value="Unplaced"/>
</dbReference>
<feature type="domain" description="Thioredoxin" evidence="4">
    <location>
        <begin position="1"/>
        <end position="106"/>
    </location>
</feature>
<gene>
    <name evidence="5 7 8" type="ORF">SRAE_1000150500</name>
</gene>
<dbReference type="InterPro" id="IPR013766">
    <property type="entry name" value="Thioredoxin_domain"/>
</dbReference>
<evidence type="ECO:0000313" key="7">
    <source>
        <dbReference type="WBParaSite" id="SRAE_1000150500.1"/>
    </source>
</evidence>
<dbReference type="PANTHER" id="PTHR10293:SF73">
    <property type="entry name" value="GLUTAREDOXIN-3"/>
    <property type="match status" value="1"/>
</dbReference>
<evidence type="ECO:0000313" key="8">
    <source>
        <dbReference type="WormBase" id="SRAE_1000150500"/>
    </source>
</evidence>
<dbReference type="InterPro" id="IPR033658">
    <property type="entry name" value="GRX_PICOT-like"/>
</dbReference>
<reference evidence="5 6" key="1">
    <citation type="submission" date="2014-09" db="EMBL/GenBank/DDBJ databases">
        <authorList>
            <person name="Martin A.A."/>
        </authorList>
    </citation>
    <scope>NUCLEOTIDE SEQUENCE</scope>
    <source>
        <strain evidence="6">ED321</strain>
        <strain evidence="5">ED321 Heterogonic</strain>
    </source>
</reference>
<dbReference type="EMBL" id="LN609528">
    <property type="protein sequence ID" value="CEF63242.1"/>
    <property type="molecule type" value="Genomic_DNA"/>
</dbReference>
<dbReference type="GO" id="GO:0005634">
    <property type="term" value="C:nucleus"/>
    <property type="evidence" value="ECO:0007669"/>
    <property type="project" value="TreeGrafter"/>
</dbReference>
<dbReference type="GO" id="GO:0005829">
    <property type="term" value="C:cytosol"/>
    <property type="evidence" value="ECO:0007669"/>
    <property type="project" value="TreeGrafter"/>
</dbReference>
<dbReference type="PROSITE" id="PS51352">
    <property type="entry name" value="THIOREDOXIN_2"/>
    <property type="match status" value="1"/>
</dbReference>
<dbReference type="GO" id="GO:0006879">
    <property type="term" value="P:intracellular iron ion homeostasis"/>
    <property type="evidence" value="ECO:0007669"/>
    <property type="project" value="TreeGrafter"/>
</dbReference>
<protein>
    <submittedName>
        <fullName evidence="5 7">Glutaredoxin-3</fullName>
    </submittedName>
</protein>
<evidence type="ECO:0000259" key="4">
    <source>
        <dbReference type="PROSITE" id="PS51352"/>
    </source>
</evidence>
<dbReference type="RefSeq" id="XP_024502444.1">
    <property type="nucleotide sequence ID" value="XM_024648468.1"/>
</dbReference>
<dbReference type="eggNOG" id="KOG0911">
    <property type="taxonomic scope" value="Eukaryota"/>
</dbReference>
<keyword evidence="2" id="KW-0408">Iron</keyword>
<dbReference type="OMA" id="NGPRCGF"/>
<dbReference type="CTD" id="36375607"/>
<accession>A0A090L582</accession>
<dbReference type="OrthoDB" id="415696at2759"/>
<dbReference type="WormBase" id="SRAE_1000150500">
    <property type="protein sequence ID" value="SRP06841"/>
    <property type="gene ID" value="WBGene00258112"/>
</dbReference>
<dbReference type="WBParaSite" id="SRAE_1000150500.1">
    <property type="protein sequence ID" value="SRAE_1000150500.1"/>
    <property type="gene ID" value="WBGene00258112"/>
</dbReference>
<dbReference type="PROSITE" id="PS51354">
    <property type="entry name" value="GLUTAREDOXIN_2"/>
    <property type="match status" value="1"/>
</dbReference>
<evidence type="ECO:0000313" key="6">
    <source>
        <dbReference type="Proteomes" id="UP000035682"/>
    </source>
</evidence>
<evidence type="ECO:0000256" key="1">
    <source>
        <dbReference type="ARBA" id="ARBA00022723"/>
    </source>
</evidence>
<dbReference type="GeneID" id="36375607"/>
<dbReference type="FunFam" id="3.40.30.10:FF:000012">
    <property type="entry name" value="Monothiol glutaredoxin"/>
    <property type="match status" value="1"/>
</dbReference>
<dbReference type="STRING" id="34506.A0A090L582"/>
<keyword evidence="1" id="KW-0479">Metal-binding</keyword>
<keyword evidence="6" id="KW-1185">Reference proteome</keyword>
<proteinExistence type="predicted"/>
<evidence type="ECO:0000256" key="2">
    <source>
        <dbReference type="ARBA" id="ARBA00023004"/>
    </source>
</evidence>
<dbReference type="GO" id="GO:0051536">
    <property type="term" value="F:iron-sulfur cluster binding"/>
    <property type="evidence" value="ECO:0007669"/>
    <property type="project" value="UniProtKB-KW"/>
</dbReference>
<dbReference type="GO" id="GO:0046872">
    <property type="term" value="F:metal ion binding"/>
    <property type="evidence" value="ECO:0007669"/>
    <property type="project" value="UniProtKB-KW"/>
</dbReference>
<evidence type="ECO:0000313" key="5">
    <source>
        <dbReference type="EMBL" id="CEF63242.1"/>
    </source>
</evidence>
<organism evidence="5">
    <name type="scientific">Strongyloides ratti</name>
    <name type="common">Parasitic roundworm</name>
    <dbReference type="NCBI Taxonomy" id="34506"/>
    <lineage>
        <taxon>Eukaryota</taxon>
        <taxon>Metazoa</taxon>
        <taxon>Ecdysozoa</taxon>
        <taxon>Nematoda</taxon>
        <taxon>Chromadorea</taxon>
        <taxon>Rhabditida</taxon>
        <taxon>Tylenchina</taxon>
        <taxon>Panagrolaimomorpha</taxon>
        <taxon>Strongyloidoidea</taxon>
        <taxon>Strongyloididae</taxon>
        <taxon>Strongyloides</taxon>
    </lineage>
</organism>
<sequence>MTLQDLKNLENFNEFISKNKLAVVVFSATWVPQCGQVLEIIEQLVEDNNGLFTSASIDAEGVAEVSSKYSISAVPTVVFFRDGKEIDRVNGFSPSAIRNSVTKLITECSDVVDNVESVTKEDLNSRLKKLINKSKLVVFMKGNREQPRCGFSRQVIELLNNVNANYWTFDILEDDEVRQGLKVYSDWPTYPQIYLDGELIGGLDIFREELKDQAFVDSLPKL</sequence>
<dbReference type="PANTHER" id="PTHR10293">
    <property type="entry name" value="GLUTAREDOXIN FAMILY MEMBER"/>
    <property type="match status" value="1"/>
</dbReference>
<dbReference type="Pfam" id="PF00085">
    <property type="entry name" value="Thioredoxin"/>
    <property type="match status" value="1"/>
</dbReference>
<reference evidence="7" key="2">
    <citation type="submission" date="2020-12" db="UniProtKB">
        <authorList>
            <consortium name="WormBaseParasite"/>
        </authorList>
    </citation>
    <scope>IDENTIFICATION</scope>
</reference>
<name>A0A090L582_STRRB</name>
<dbReference type="InterPro" id="IPR002109">
    <property type="entry name" value="Glutaredoxin"/>
</dbReference>
<dbReference type="Pfam" id="PF00462">
    <property type="entry name" value="Glutaredoxin"/>
    <property type="match status" value="1"/>
</dbReference>
<dbReference type="InterPro" id="IPR036249">
    <property type="entry name" value="Thioredoxin-like_sf"/>
</dbReference>
<dbReference type="AlphaFoldDB" id="A0A090L582"/>